<proteinExistence type="predicted"/>
<dbReference type="EMBL" id="FOKW01000002">
    <property type="protein sequence ID" value="SFB86462.1"/>
    <property type="molecule type" value="Genomic_DNA"/>
</dbReference>
<sequence length="215" mass="23004">MKRRTLLGAVGTVPVATAGCVASPAISSEQDDTSSKTKGTDERTVVEHVATGVTRPDCTKRSKPVEIERSGDTEVFETAETVPYPDRPTAFARDEILAYVQAFEEAYVRKDALCGPDGSGHVFDISYSVLERETFDRDDDIVSVFLLRIGAATTGSDGTGTVWQSDVAPGGVVYAVDETGVARVPLPEADRRNRDEFESTAPDPLENGTLVAAFG</sequence>
<reference evidence="3" key="1">
    <citation type="submission" date="2016-10" db="EMBL/GenBank/DDBJ databases">
        <authorList>
            <person name="Varghese N."/>
            <person name="Submissions S."/>
        </authorList>
    </citation>
    <scope>NUCLEOTIDE SEQUENCE [LARGE SCALE GENOMIC DNA]</scope>
    <source>
        <strain evidence="3">DSM 13078</strain>
    </source>
</reference>
<feature type="region of interest" description="Disordered" evidence="1">
    <location>
        <begin position="21"/>
        <end position="43"/>
    </location>
</feature>
<feature type="compositionally biased region" description="Basic and acidic residues" evidence="1">
    <location>
        <begin position="33"/>
        <end position="43"/>
    </location>
</feature>
<dbReference type="Proteomes" id="UP000199161">
    <property type="component" value="Unassembled WGS sequence"/>
</dbReference>
<evidence type="ECO:0000313" key="3">
    <source>
        <dbReference type="Proteomes" id="UP000199161"/>
    </source>
</evidence>
<gene>
    <name evidence="2" type="ORF">SAMN05444422_102459</name>
</gene>
<evidence type="ECO:0000313" key="2">
    <source>
        <dbReference type="EMBL" id="SFB86462.1"/>
    </source>
</evidence>
<organism evidence="2 3">
    <name type="scientific">Natronobacterium haloterrestre</name>
    <name type="common">Halobiforma haloterrestris</name>
    <dbReference type="NCBI Taxonomy" id="148448"/>
    <lineage>
        <taxon>Archaea</taxon>
        <taxon>Methanobacteriati</taxon>
        <taxon>Methanobacteriota</taxon>
        <taxon>Stenosarchaea group</taxon>
        <taxon>Halobacteria</taxon>
        <taxon>Halobacteriales</taxon>
        <taxon>Natrialbaceae</taxon>
        <taxon>Natronobacterium</taxon>
    </lineage>
</organism>
<evidence type="ECO:0000256" key="1">
    <source>
        <dbReference type="SAM" id="MobiDB-lite"/>
    </source>
</evidence>
<name>A0A1I1EIM8_NATHA</name>
<dbReference type="AlphaFoldDB" id="A0A1I1EIM8"/>
<accession>A0A1I1EIM8</accession>
<protein>
    <submittedName>
        <fullName evidence="2">Uncharacterized protein</fullName>
    </submittedName>
</protein>
<dbReference type="PROSITE" id="PS51257">
    <property type="entry name" value="PROKAR_LIPOPROTEIN"/>
    <property type="match status" value="1"/>
</dbReference>
<keyword evidence="3" id="KW-1185">Reference proteome</keyword>